<organism evidence="1 2">
    <name type="scientific">Vibrio lentus</name>
    <dbReference type="NCBI Taxonomy" id="136468"/>
    <lineage>
        <taxon>Bacteria</taxon>
        <taxon>Pseudomonadati</taxon>
        <taxon>Pseudomonadota</taxon>
        <taxon>Gammaproteobacteria</taxon>
        <taxon>Vibrionales</taxon>
        <taxon>Vibrionaceae</taxon>
        <taxon>Vibrio</taxon>
    </lineage>
</organism>
<sequence>MRRYLPVLGMAVVVGLAGCATEPPYQGQGEAFRLANINLIERDLSLISPVDVALTQGRTAASTHQAVTPLSTFVVKKGESSERALRRWFKAQGVDDIAWSMSPDVQEKLNEKHDAAKSYQGSLKKAVDEFAEALGVSLHYIEADYHGKRVVGVFDFDGQARLTRVSGASLKQVMGHVVTNYGFVWKSGEGNDRSWVSPKDYQFSADYYLLTPKDDIEGALTSVLDGYPVNARIVDSTNQVFIEGEY</sequence>
<reference evidence="2" key="1">
    <citation type="submission" date="2016-07" db="EMBL/GenBank/DDBJ databases">
        <title>Nontailed viruses are major unrecognized killers of bacteria in the ocean.</title>
        <authorList>
            <person name="Kauffman K."/>
            <person name="Hussain F."/>
            <person name="Yang J."/>
            <person name="Arevalo P."/>
            <person name="Brown J."/>
            <person name="Cutler M."/>
            <person name="Kelly L."/>
            <person name="Polz M.F."/>
        </authorList>
    </citation>
    <scope>NUCLEOTIDE SEQUENCE [LARGE SCALE GENOMIC DNA]</scope>
    <source>
        <strain evidence="2">10N.261.46.F8</strain>
    </source>
</reference>
<dbReference type="RefSeq" id="WP_133151621.1">
    <property type="nucleotide sequence ID" value="NZ_CAWNVI010000002.1"/>
</dbReference>
<dbReference type="EMBL" id="MCZK01000002">
    <property type="protein sequence ID" value="PMM78450.1"/>
    <property type="molecule type" value="Genomic_DNA"/>
</dbReference>
<gene>
    <name evidence="1" type="ORF">BCT49_00110</name>
</gene>
<dbReference type="PROSITE" id="PS51257">
    <property type="entry name" value="PROKAR_LIPOPROTEIN"/>
    <property type="match status" value="1"/>
</dbReference>
<proteinExistence type="predicted"/>
<protein>
    <recommendedName>
        <fullName evidence="3">Lipoprotein</fullName>
    </recommendedName>
</protein>
<name>A0A2N7KP11_9VIBR</name>
<accession>A0A2N7KP11</accession>
<comment type="caution">
    <text evidence="1">The sequence shown here is derived from an EMBL/GenBank/DDBJ whole genome shotgun (WGS) entry which is preliminary data.</text>
</comment>
<evidence type="ECO:0000313" key="2">
    <source>
        <dbReference type="Proteomes" id="UP000235406"/>
    </source>
</evidence>
<evidence type="ECO:0008006" key="3">
    <source>
        <dbReference type="Google" id="ProtNLM"/>
    </source>
</evidence>
<evidence type="ECO:0000313" key="1">
    <source>
        <dbReference type="EMBL" id="PMM78450.1"/>
    </source>
</evidence>
<dbReference type="AlphaFoldDB" id="A0A2N7KP11"/>
<dbReference type="OrthoDB" id="5874021at2"/>
<dbReference type="Proteomes" id="UP000235406">
    <property type="component" value="Unassembled WGS sequence"/>
</dbReference>